<keyword evidence="4" id="KW-1185">Reference proteome</keyword>
<feature type="transmembrane region" description="Helical" evidence="1">
    <location>
        <begin position="119"/>
        <end position="147"/>
    </location>
</feature>
<evidence type="ECO:0000256" key="1">
    <source>
        <dbReference type="SAM" id="Phobius"/>
    </source>
</evidence>
<dbReference type="Gene3D" id="2.40.50.1020">
    <property type="entry name" value="LytTr DNA-binding domain"/>
    <property type="match status" value="1"/>
</dbReference>
<gene>
    <name evidence="3" type="ORF">OO013_05370</name>
</gene>
<feature type="transmembrane region" description="Helical" evidence="1">
    <location>
        <begin position="21"/>
        <end position="41"/>
    </location>
</feature>
<reference evidence="3 4" key="1">
    <citation type="submission" date="2022-11" db="EMBL/GenBank/DDBJ databases">
        <title>The characterization of three novel Bacteroidetes species and genomic analysis of their roles in tidal elemental geochemical cycles.</title>
        <authorList>
            <person name="Ma K."/>
        </authorList>
    </citation>
    <scope>NUCLEOTIDE SEQUENCE [LARGE SCALE GENOMIC DNA]</scope>
    <source>
        <strain evidence="3 4">M17</strain>
    </source>
</reference>
<dbReference type="PANTHER" id="PTHR37299:SF1">
    <property type="entry name" value="STAGE 0 SPORULATION PROTEIN A HOMOLOG"/>
    <property type="match status" value="1"/>
</dbReference>
<dbReference type="PROSITE" id="PS50930">
    <property type="entry name" value="HTH_LYTTR"/>
    <property type="match status" value="1"/>
</dbReference>
<dbReference type="GO" id="GO:0003677">
    <property type="term" value="F:DNA binding"/>
    <property type="evidence" value="ECO:0007669"/>
    <property type="project" value="UniProtKB-KW"/>
</dbReference>
<sequence length="282" mass="32693">MEVYEPKDLDIDFSLSVREKLIMVFLTGLYMYLFLIFFQPFGVNNYDPQERLSVELLLAVAFMIFISTLAFFLETTIIYNKLILKYKGKGFVFWIIISVLVISVSTFLAYNILGGWHDWVLSSFVEFIINMGALFLIPVAGIFIYIYQRSLNSTLKRAYSYPNPDVIGNQLITLQSDNEKDTLLVNLKDILMIESEDNYIGIHFLEKDNVRKILLRKTLKSIEGDSLSEVLIRCHRSYIINLMNLNQVFVNKNKMYVKINHLDSSIPVSRNHQSKIGSLVNR</sequence>
<name>A0ABT3RP17_9BACT</name>
<dbReference type="PANTHER" id="PTHR37299">
    <property type="entry name" value="TRANSCRIPTIONAL REGULATOR-RELATED"/>
    <property type="match status" value="1"/>
</dbReference>
<organism evidence="3 4">
    <name type="scientific">Mangrovivirga halotolerans</name>
    <dbReference type="NCBI Taxonomy" id="2993936"/>
    <lineage>
        <taxon>Bacteria</taxon>
        <taxon>Pseudomonadati</taxon>
        <taxon>Bacteroidota</taxon>
        <taxon>Cytophagia</taxon>
        <taxon>Cytophagales</taxon>
        <taxon>Mangrovivirgaceae</taxon>
        <taxon>Mangrovivirga</taxon>
    </lineage>
</organism>
<proteinExistence type="predicted"/>
<dbReference type="SMART" id="SM00850">
    <property type="entry name" value="LytTR"/>
    <property type="match status" value="1"/>
</dbReference>
<accession>A0ABT3RP17</accession>
<keyword evidence="1" id="KW-0812">Transmembrane</keyword>
<evidence type="ECO:0000313" key="4">
    <source>
        <dbReference type="Proteomes" id="UP001209885"/>
    </source>
</evidence>
<dbReference type="EMBL" id="JAPFQN010000003">
    <property type="protein sequence ID" value="MCX2743283.1"/>
    <property type="molecule type" value="Genomic_DNA"/>
</dbReference>
<dbReference type="Proteomes" id="UP001209885">
    <property type="component" value="Unassembled WGS sequence"/>
</dbReference>
<evidence type="ECO:0000259" key="2">
    <source>
        <dbReference type="PROSITE" id="PS50930"/>
    </source>
</evidence>
<dbReference type="Pfam" id="PF04397">
    <property type="entry name" value="LytTR"/>
    <property type="match status" value="1"/>
</dbReference>
<evidence type="ECO:0000313" key="3">
    <source>
        <dbReference type="EMBL" id="MCX2743283.1"/>
    </source>
</evidence>
<feature type="domain" description="HTH LytTR-type" evidence="2">
    <location>
        <begin position="182"/>
        <end position="282"/>
    </location>
</feature>
<dbReference type="RefSeq" id="WP_266055658.1">
    <property type="nucleotide sequence ID" value="NZ_JAPFQN010000003.1"/>
</dbReference>
<feature type="transmembrane region" description="Helical" evidence="1">
    <location>
        <begin position="91"/>
        <end position="113"/>
    </location>
</feature>
<comment type="caution">
    <text evidence="3">The sequence shown here is derived from an EMBL/GenBank/DDBJ whole genome shotgun (WGS) entry which is preliminary data.</text>
</comment>
<dbReference type="InterPro" id="IPR007492">
    <property type="entry name" value="LytTR_DNA-bd_dom"/>
</dbReference>
<protein>
    <submittedName>
        <fullName evidence="3">LytTR family DNA-binding domain-containing protein</fullName>
    </submittedName>
</protein>
<keyword evidence="1" id="KW-0472">Membrane</keyword>
<dbReference type="InterPro" id="IPR046947">
    <property type="entry name" value="LytR-like"/>
</dbReference>
<feature type="transmembrane region" description="Helical" evidence="1">
    <location>
        <begin position="56"/>
        <end position="79"/>
    </location>
</feature>
<keyword evidence="3" id="KW-0238">DNA-binding</keyword>
<keyword evidence="1" id="KW-1133">Transmembrane helix</keyword>